<dbReference type="EMBL" id="FQXU01000004">
    <property type="protein sequence ID" value="SHH88271.1"/>
    <property type="molecule type" value="Genomic_DNA"/>
</dbReference>
<evidence type="ECO:0000313" key="2">
    <source>
        <dbReference type="Proteomes" id="UP000184241"/>
    </source>
</evidence>
<dbReference type="Proteomes" id="UP000184241">
    <property type="component" value="Unassembled WGS sequence"/>
</dbReference>
<name>A0A1M5WL70_9CLOT</name>
<evidence type="ECO:0000313" key="1">
    <source>
        <dbReference type="EMBL" id="SHH88271.1"/>
    </source>
</evidence>
<protein>
    <submittedName>
        <fullName evidence="1">Uncharacterized protein</fullName>
    </submittedName>
</protein>
<dbReference type="RefSeq" id="WP_073017591.1">
    <property type="nucleotide sequence ID" value="NZ_FQXU01000004.1"/>
</dbReference>
<gene>
    <name evidence="1" type="ORF">SAMN02745941_01144</name>
</gene>
<organism evidence="1 2">
    <name type="scientific">Clostridium intestinale DSM 6191</name>
    <dbReference type="NCBI Taxonomy" id="1121320"/>
    <lineage>
        <taxon>Bacteria</taxon>
        <taxon>Bacillati</taxon>
        <taxon>Bacillota</taxon>
        <taxon>Clostridia</taxon>
        <taxon>Eubacteriales</taxon>
        <taxon>Clostridiaceae</taxon>
        <taxon>Clostridium</taxon>
    </lineage>
</organism>
<accession>A0A1M5WL70</accession>
<sequence length="80" mass="9057">MIKDRITVSSKQEGQSFDKLQIALAIKNSTYDDELSCSLLENGVIKECSHCNLKEICEGVEEVSKDYYDRTTKVVGSFKF</sequence>
<proteinExistence type="predicted"/>
<dbReference type="AlphaFoldDB" id="A0A1M5WL70"/>
<reference evidence="1 2" key="1">
    <citation type="submission" date="2016-11" db="EMBL/GenBank/DDBJ databases">
        <authorList>
            <person name="Jaros S."/>
            <person name="Januszkiewicz K."/>
            <person name="Wedrychowicz H."/>
        </authorList>
    </citation>
    <scope>NUCLEOTIDE SEQUENCE [LARGE SCALE GENOMIC DNA]</scope>
    <source>
        <strain evidence="1 2">DSM 6191</strain>
    </source>
</reference>